<sequence length="1465" mass="162337">MSEVTSAGPRDDQPGGRGDRLMPRYVPVRSTENLRETLREILADGVMINLTEDLHQTLRAVAEEVGCVSLSSDRVPDSCVSSGSADGYAEHESRVEPRSPRRGDGRRGSDVSGETMSLEDLIVAAGALRSSSATAPQKILVVASGNATWLVETIQALPSELYDDLYVTLQLDDRQVDTQVAQQIRGIHLTPWHLDSTDDLMLFVPSHRAGGDEMPPTSWIAQNSLAEARAMREMRTALHSTNLKYREAMNLHAALKDSRRGLAEDLARAESVLRETQSERDQLRLELVQQHAKTVEARKQAIGLRQSLTYRTGQEIRRAGQAPLRLFALPYRLSRLVLSGRSLPVDVNDGAHIGGGAAETSAEVREPSASNREDKTTPRQEEAPAGWPREGHQFSDLPHLRVAAILDEFSAAAFSPDCRLTNLSRDDWRAEIEQSQPELLLVESAWRGHEGTWHNAVSQYGAELRGIIQWCRDHSVPTVFWNKEDPVHFSTFLNVASVFDAVFTTDIDCIARYKALLGHGRVYLLPFAVQPLSHNPIEAAPRREAMSFAGAYYKRYPERTRDLDEIVSSFSGLLEVEIYDRNFESDDPNYAFPDSYRGRIVGTLAPSEVWRSYRGYHYALNMNSVKQSQSMFARRVFELLASNTITVSNFSRGVELFFGDIVVVSDSGRQIAERVRRFMGDTVLRDKTKLEGLRNVMTQHTYAHRLRYVLRQLGGAFSGVDDKPSVALIGVADSVEEHDRLIASMDRQVGVSVSKYVVSRRIDLLPTHNGVVLVDGTSGARRLVDLVDVPLVGLISAYDYYGPTYALDLSMGTKFGSGHAFGKVSYYVSSPGGSPVIVDPGREYRPTDDLSRKRSLAKLEYVGDWTLSEFVSDPELSRFEGQGLVAMDRFSYLESSISPFPDDLGLVENLVIDSGVPLQHVLEAAENITAPAADRGDADHITVSQLASWFAGVERPSVTHSTPGGEWEVESTLEDGVHDYLYARGSIPISSLWPSGDAEVYVDAEPGLNLQVVFIFHDSEASRLGAFFATSQKNATSTIPDKAVAVKIGLRVQGPGVARIRRIRLESFDTDPTVFIATSRHLVVTNHYPSYTDLYRNGFVHSRARAYAAAGHRPDVFRVRKDAALRYEEFEGIRVFTGSLEALERLLGDGQYDSALVHFLDEGMWGVLKGCSGVAIRIWIHGAEVQPWWRRSYNFTTDEALEDAKAESVLRMEFWREVFESDLDNVHFVFVSRHFAEEVAADVGVILEKSAFSIIHNPIDTSIFAFEEKAPELRKKILSIRPFASAKYANDLAVAAILELAKEPWFNELEFLIVGDGLLFDATLEPLRDFDNVTTRRGFLTQSEISELHSDFGVFLVPTRMDAQGVSRDEAMASGLVPVTNGVAAVPEFVDGASGFLADSEDASGLAQGIKALYEDPSLFERMSVAAAERVRAQSDSTLVIQKELSLFVRGLSSLEAGPLDSKDL</sequence>
<dbReference type="RefSeq" id="WP_319156464.1">
    <property type="nucleotide sequence ID" value="NZ_CP138359.1"/>
</dbReference>
<evidence type="ECO:0000313" key="5">
    <source>
        <dbReference type="Proteomes" id="UP001304340"/>
    </source>
</evidence>
<dbReference type="PANTHER" id="PTHR12526">
    <property type="entry name" value="GLYCOSYLTRANSFERASE"/>
    <property type="match status" value="1"/>
</dbReference>
<feature type="compositionally biased region" description="Basic and acidic residues" evidence="2">
    <location>
        <begin position="88"/>
        <end position="109"/>
    </location>
</feature>
<protein>
    <submittedName>
        <fullName evidence="4">Glycosyltransferase</fullName>
        <ecNumber evidence="4">2.4.-.-</ecNumber>
    </submittedName>
</protein>
<evidence type="ECO:0000259" key="3">
    <source>
        <dbReference type="Pfam" id="PF13524"/>
    </source>
</evidence>
<dbReference type="EMBL" id="CP138359">
    <property type="protein sequence ID" value="WPF81715.1"/>
    <property type="molecule type" value="Genomic_DNA"/>
</dbReference>
<feature type="compositionally biased region" description="Basic and acidic residues" evidence="2">
    <location>
        <begin position="9"/>
        <end position="22"/>
    </location>
</feature>
<reference evidence="5" key="1">
    <citation type="submission" date="2023-11" db="EMBL/GenBank/DDBJ databases">
        <authorList>
            <person name="Helweg L.P."/>
            <person name="Kiel A."/>
            <person name="Hitz F."/>
            <person name="Ruckert-Reed C."/>
            <person name="Busche T."/>
            <person name="Kaltschmidt B."/>
            <person name="Kaltschmidt C."/>
        </authorList>
    </citation>
    <scope>NUCLEOTIDE SEQUENCE [LARGE SCALE GENOMIC DNA]</scope>
    <source>
        <strain evidence="5">4.1</strain>
    </source>
</reference>
<feature type="domain" description="Spore protein YkvP/CgeB glycosyl transferase-like" evidence="3">
    <location>
        <begin position="599"/>
        <end position="710"/>
    </location>
</feature>
<keyword evidence="4" id="KW-0808">Transferase</keyword>
<dbReference type="Gene3D" id="3.40.50.2000">
    <property type="entry name" value="Glycogen Phosphorylase B"/>
    <property type="match status" value="2"/>
</dbReference>
<dbReference type="CDD" id="cd03801">
    <property type="entry name" value="GT4_PimA-like"/>
    <property type="match status" value="1"/>
</dbReference>
<dbReference type="Proteomes" id="UP001304340">
    <property type="component" value="Chromosome"/>
</dbReference>
<dbReference type="GO" id="GO:0016757">
    <property type="term" value="F:glycosyltransferase activity"/>
    <property type="evidence" value="ECO:0007669"/>
    <property type="project" value="UniProtKB-KW"/>
</dbReference>
<evidence type="ECO:0000256" key="1">
    <source>
        <dbReference type="SAM" id="Coils"/>
    </source>
</evidence>
<organism evidence="4 5">
    <name type="scientific">Sanguibacter biliveldensis</name>
    <dbReference type="NCBI Taxonomy" id="3030830"/>
    <lineage>
        <taxon>Bacteria</taxon>
        <taxon>Bacillati</taxon>
        <taxon>Actinomycetota</taxon>
        <taxon>Actinomycetes</taxon>
        <taxon>Micrococcales</taxon>
        <taxon>Sanguibacteraceae</taxon>
        <taxon>Sanguibacter</taxon>
    </lineage>
</organism>
<feature type="region of interest" description="Disordered" evidence="2">
    <location>
        <begin position="354"/>
        <end position="391"/>
    </location>
</feature>
<gene>
    <name evidence="4" type="ORF">SANBI_003028</name>
</gene>
<feature type="coiled-coil region" evidence="1">
    <location>
        <begin position="259"/>
        <end position="293"/>
    </location>
</feature>
<proteinExistence type="predicted"/>
<dbReference type="Pfam" id="PF13524">
    <property type="entry name" value="Glyco_trans_1_2"/>
    <property type="match status" value="1"/>
</dbReference>
<evidence type="ECO:0000313" key="4">
    <source>
        <dbReference type="EMBL" id="WPF81715.1"/>
    </source>
</evidence>
<dbReference type="SUPFAM" id="SSF53756">
    <property type="entry name" value="UDP-Glycosyltransferase/glycogen phosphorylase"/>
    <property type="match status" value="1"/>
</dbReference>
<feature type="compositionally biased region" description="Basic and acidic residues" evidence="2">
    <location>
        <begin position="362"/>
        <end position="382"/>
    </location>
</feature>
<dbReference type="KEGG" id="sbil:SANBI_003028"/>
<keyword evidence="5" id="KW-1185">Reference proteome</keyword>
<dbReference type="Pfam" id="PF13692">
    <property type="entry name" value="Glyco_trans_1_4"/>
    <property type="match status" value="1"/>
</dbReference>
<accession>A0AAF0Z1Y9</accession>
<evidence type="ECO:0000256" key="2">
    <source>
        <dbReference type="SAM" id="MobiDB-lite"/>
    </source>
</evidence>
<dbReference type="PANTHER" id="PTHR12526:SF630">
    <property type="entry name" value="GLYCOSYLTRANSFERASE"/>
    <property type="match status" value="1"/>
</dbReference>
<keyword evidence="1" id="KW-0175">Coiled coil</keyword>
<feature type="region of interest" description="Disordered" evidence="2">
    <location>
        <begin position="72"/>
        <end position="113"/>
    </location>
</feature>
<feature type="region of interest" description="Disordered" evidence="2">
    <location>
        <begin position="1"/>
        <end position="23"/>
    </location>
</feature>
<dbReference type="EC" id="2.4.-.-" evidence="4"/>
<dbReference type="InterPro" id="IPR055259">
    <property type="entry name" value="YkvP/CgeB_Glyco_trans-like"/>
</dbReference>
<name>A0AAF0Z1Y9_9MICO</name>
<keyword evidence="4" id="KW-0328">Glycosyltransferase</keyword>